<dbReference type="InterPro" id="IPR051092">
    <property type="entry name" value="FYVE_RhoGEF_PH"/>
</dbReference>
<reference evidence="2" key="1">
    <citation type="journal article" date="2020" name="J. Eukaryot. Microbiol.">
        <title>De novo Sequencing, Assembly and Annotation of the Transcriptome for the Free-Living Testate Amoeba Arcella intermedia.</title>
        <authorList>
            <person name="Ribeiro G.M."/>
            <person name="Porfirio-Sousa A.L."/>
            <person name="Maurer-Alcala X.X."/>
            <person name="Katz L.A."/>
            <person name="Lahr D.J.G."/>
        </authorList>
    </citation>
    <scope>NUCLEOTIDE SEQUENCE</scope>
</reference>
<dbReference type="PANTHER" id="PTHR12673">
    <property type="entry name" value="FACIOGENITAL DYSPLASIA PROTEIN"/>
    <property type="match status" value="1"/>
</dbReference>
<dbReference type="EMBL" id="GIBP01004404">
    <property type="protein sequence ID" value="NDV33373.1"/>
    <property type="molecule type" value="Transcribed_RNA"/>
</dbReference>
<dbReference type="GO" id="GO:0035556">
    <property type="term" value="P:intracellular signal transduction"/>
    <property type="evidence" value="ECO:0007669"/>
    <property type="project" value="InterPro"/>
</dbReference>
<dbReference type="InterPro" id="IPR011993">
    <property type="entry name" value="PH-like_dom_sf"/>
</dbReference>
<dbReference type="Pfam" id="PF00621">
    <property type="entry name" value="RhoGEF"/>
    <property type="match status" value="1"/>
</dbReference>
<dbReference type="Gene3D" id="1.20.900.10">
    <property type="entry name" value="Dbl homology (DH) domain"/>
    <property type="match status" value="1"/>
</dbReference>
<accession>A0A6B2L8K3</accession>
<dbReference type="Gene3D" id="2.30.29.30">
    <property type="entry name" value="Pleckstrin-homology domain (PH domain)/Phosphotyrosine-binding domain (PTB)"/>
    <property type="match status" value="1"/>
</dbReference>
<dbReference type="InterPro" id="IPR000219">
    <property type="entry name" value="DH_dom"/>
</dbReference>
<dbReference type="PANTHER" id="PTHR12673:SF159">
    <property type="entry name" value="LD03170P"/>
    <property type="match status" value="1"/>
</dbReference>
<dbReference type="GO" id="GO:0005085">
    <property type="term" value="F:guanyl-nucleotide exchange factor activity"/>
    <property type="evidence" value="ECO:0007669"/>
    <property type="project" value="InterPro"/>
</dbReference>
<protein>
    <recommendedName>
        <fullName evidence="1">DH domain-containing protein</fullName>
    </recommendedName>
</protein>
<dbReference type="CDD" id="cd00160">
    <property type="entry name" value="RhoGEF"/>
    <property type="match status" value="1"/>
</dbReference>
<dbReference type="GO" id="GO:0005737">
    <property type="term" value="C:cytoplasm"/>
    <property type="evidence" value="ECO:0007669"/>
    <property type="project" value="TreeGrafter"/>
</dbReference>
<proteinExistence type="predicted"/>
<evidence type="ECO:0000313" key="2">
    <source>
        <dbReference type="EMBL" id="NDV33373.1"/>
    </source>
</evidence>
<dbReference type="AlphaFoldDB" id="A0A6B2L8K3"/>
<organism evidence="2">
    <name type="scientific">Arcella intermedia</name>
    <dbReference type="NCBI Taxonomy" id="1963864"/>
    <lineage>
        <taxon>Eukaryota</taxon>
        <taxon>Amoebozoa</taxon>
        <taxon>Tubulinea</taxon>
        <taxon>Elardia</taxon>
        <taxon>Arcellinida</taxon>
        <taxon>Sphaerothecina</taxon>
        <taxon>Arcellidae</taxon>
        <taxon>Arcella</taxon>
    </lineage>
</organism>
<dbReference type="PROSITE" id="PS00741">
    <property type="entry name" value="DH_1"/>
    <property type="match status" value="1"/>
</dbReference>
<dbReference type="PROSITE" id="PS50010">
    <property type="entry name" value="DH_2"/>
    <property type="match status" value="1"/>
</dbReference>
<dbReference type="InterPro" id="IPR035899">
    <property type="entry name" value="DBL_dom_sf"/>
</dbReference>
<dbReference type="SUPFAM" id="SSF48065">
    <property type="entry name" value="DBL homology domain (DH-domain)"/>
    <property type="match status" value="1"/>
</dbReference>
<dbReference type="InterPro" id="IPR001331">
    <property type="entry name" value="GDS_CDC24_CS"/>
</dbReference>
<dbReference type="SMART" id="SM00325">
    <property type="entry name" value="RhoGEF"/>
    <property type="match status" value="1"/>
</dbReference>
<feature type="domain" description="DH" evidence="1">
    <location>
        <begin position="1"/>
        <end position="181"/>
    </location>
</feature>
<evidence type="ECO:0000259" key="1">
    <source>
        <dbReference type="PROSITE" id="PS50010"/>
    </source>
</evidence>
<sequence>MYTTEETYVKSLQLCTMLYLEPITQWITASSAARLQGVVVMKMIQFYKNILQLHTLFLINLRNRFKSWSEHQKIGDLTITITPCLRMYKLYGEDYENMLKLLDNFKRSSSTYRSIIKEGDNHPLNKLALESMLILPIQRIPRYVLLIQELTKRTENDHPDFVPLTKSLTALKKTSEDLNTAILQGEKRLKCIEISKLIKWEDLVVPHRYYINELTLEVNNGKKQEQQRLIIFNDLLLFLSDTPEPVKLDTISIDSHLVLKDESETSLILQSNSSGILKSKTTTTLTFPSEDKKTEFFSMLSKEMKIQEQANQSRNRKM</sequence>
<name>A0A6B2L8K3_9EUKA</name>